<dbReference type="Proteomes" id="UP000054248">
    <property type="component" value="Unassembled WGS sequence"/>
</dbReference>
<name>A0A0C3QBI7_9AGAM</name>
<accession>A0A0C3QBI7</accession>
<dbReference type="AlphaFoldDB" id="A0A0C3QBI7"/>
<evidence type="ECO:0000313" key="1">
    <source>
        <dbReference type="EMBL" id="KIO22496.1"/>
    </source>
</evidence>
<evidence type="ECO:0000313" key="2">
    <source>
        <dbReference type="Proteomes" id="UP000054248"/>
    </source>
</evidence>
<proteinExistence type="predicted"/>
<dbReference type="HOGENOM" id="CLU_3034091_0_0_1"/>
<sequence length="55" mass="6146">MGGRATIGCGGGWGLRSPVDDDRLDEVGLNERVRTSSEQKSWCRRRICCLTTSFR</sequence>
<reference evidence="1 2" key="1">
    <citation type="submission" date="2014-04" db="EMBL/GenBank/DDBJ databases">
        <authorList>
            <consortium name="DOE Joint Genome Institute"/>
            <person name="Kuo A."/>
            <person name="Girlanda M."/>
            <person name="Perotto S."/>
            <person name="Kohler A."/>
            <person name="Nagy L.G."/>
            <person name="Floudas D."/>
            <person name="Copeland A."/>
            <person name="Barry K.W."/>
            <person name="Cichocki N."/>
            <person name="Veneault-Fourrey C."/>
            <person name="LaButti K."/>
            <person name="Lindquist E.A."/>
            <person name="Lipzen A."/>
            <person name="Lundell T."/>
            <person name="Morin E."/>
            <person name="Murat C."/>
            <person name="Sun H."/>
            <person name="Tunlid A."/>
            <person name="Henrissat B."/>
            <person name="Grigoriev I.V."/>
            <person name="Hibbett D.S."/>
            <person name="Martin F."/>
            <person name="Nordberg H.P."/>
            <person name="Cantor M.N."/>
            <person name="Hua S.X."/>
        </authorList>
    </citation>
    <scope>NUCLEOTIDE SEQUENCE [LARGE SCALE GENOMIC DNA]</scope>
    <source>
        <strain evidence="1 2">MUT 4182</strain>
    </source>
</reference>
<keyword evidence="2" id="KW-1185">Reference proteome</keyword>
<organism evidence="1 2">
    <name type="scientific">Tulasnella calospora MUT 4182</name>
    <dbReference type="NCBI Taxonomy" id="1051891"/>
    <lineage>
        <taxon>Eukaryota</taxon>
        <taxon>Fungi</taxon>
        <taxon>Dikarya</taxon>
        <taxon>Basidiomycota</taxon>
        <taxon>Agaricomycotina</taxon>
        <taxon>Agaricomycetes</taxon>
        <taxon>Cantharellales</taxon>
        <taxon>Tulasnellaceae</taxon>
        <taxon>Tulasnella</taxon>
    </lineage>
</organism>
<dbReference type="EMBL" id="KN823108">
    <property type="protein sequence ID" value="KIO22496.1"/>
    <property type="molecule type" value="Genomic_DNA"/>
</dbReference>
<gene>
    <name evidence="1" type="ORF">M407DRAFT_245142</name>
</gene>
<protein>
    <submittedName>
        <fullName evidence="1">Uncharacterized protein</fullName>
    </submittedName>
</protein>
<reference evidence="2" key="2">
    <citation type="submission" date="2015-01" db="EMBL/GenBank/DDBJ databases">
        <title>Evolutionary Origins and Diversification of the Mycorrhizal Mutualists.</title>
        <authorList>
            <consortium name="DOE Joint Genome Institute"/>
            <consortium name="Mycorrhizal Genomics Consortium"/>
            <person name="Kohler A."/>
            <person name="Kuo A."/>
            <person name="Nagy L.G."/>
            <person name="Floudas D."/>
            <person name="Copeland A."/>
            <person name="Barry K.W."/>
            <person name="Cichocki N."/>
            <person name="Veneault-Fourrey C."/>
            <person name="LaButti K."/>
            <person name="Lindquist E.A."/>
            <person name="Lipzen A."/>
            <person name="Lundell T."/>
            <person name="Morin E."/>
            <person name="Murat C."/>
            <person name="Riley R."/>
            <person name="Ohm R."/>
            <person name="Sun H."/>
            <person name="Tunlid A."/>
            <person name="Henrissat B."/>
            <person name="Grigoriev I.V."/>
            <person name="Hibbett D.S."/>
            <person name="Martin F."/>
        </authorList>
    </citation>
    <scope>NUCLEOTIDE SEQUENCE [LARGE SCALE GENOMIC DNA]</scope>
    <source>
        <strain evidence="2">MUT 4182</strain>
    </source>
</reference>